<evidence type="ECO:0000313" key="2">
    <source>
        <dbReference type="Proteomes" id="UP000813463"/>
    </source>
</evidence>
<dbReference type="PANTHER" id="PTHR31589">
    <property type="entry name" value="PROTEIN, PUTATIVE (DUF239)-RELATED-RELATED"/>
    <property type="match status" value="1"/>
</dbReference>
<reference evidence="3" key="2">
    <citation type="submission" date="2025-08" db="UniProtKB">
        <authorList>
            <consortium name="RefSeq"/>
        </authorList>
    </citation>
    <scope>IDENTIFICATION</scope>
    <source>
        <tissue evidence="3">Leaf</tissue>
    </source>
</reference>
<dbReference type="PROSITE" id="PS52045">
    <property type="entry name" value="NEPROSIN_PEP_CD"/>
    <property type="match status" value="1"/>
</dbReference>
<dbReference type="RefSeq" id="XP_056688866.1">
    <property type="nucleotide sequence ID" value="XM_056832888.1"/>
</dbReference>
<dbReference type="PANTHER" id="PTHR31589:SF235">
    <property type="entry name" value="PROTEIN, PUTATIVE (DUF239)-RELATED"/>
    <property type="match status" value="1"/>
</dbReference>
<dbReference type="GeneID" id="110795159"/>
<organism evidence="2 3">
    <name type="scientific">Spinacia oleracea</name>
    <name type="common">Spinach</name>
    <dbReference type="NCBI Taxonomy" id="3562"/>
    <lineage>
        <taxon>Eukaryota</taxon>
        <taxon>Viridiplantae</taxon>
        <taxon>Streptophyta</taxon>
        <taxon>Embryophyta</taxon>
        <taxon>Tracheophyta</taxon>
        <taxon>Spermatophyta</taxon>
        <taxon>Magnoliopsida</taxon>
        <taxon>eudicotyledons</taxon>
        <taxon>Gunneridae</taxon>
        <taxon>Pentapetalae</taxon>
        <taxon>Caryophyllales</taxon>
        <taxon>Chenopodiaceae</taxon>
        <taxon>Chenopodioideae</taxon>
        <taxon>Anserineae</taxon>
        <taxon>Spinacia</taxon>
    </lineage>
</organism>
<dbReference type="InterPro" id="IPR053168">
    <property type="entry name" value="Glutamic_endopeptidase"/>
</dbReference>
<sequence>MRPSFVPKWEEAENEALVENMQLEDGGCPEGTILIRRWSKDEFIRMSRFTKDYVSRLKSNANQQQPGTHFAIVQTNSDPSKVKYYGVKCELSIYNPHVTPQQYSSGEMIIQNGNDRIQFGWTAGQSHCFNMLCPGFIRVNKHIPVDAIVSGTSERGSSKIVCMGPFVYQDPKTGHWWLLIRDSIRPDNIVGYWPRELFTGLANGATYIAVGGEAYSPPDQPLPPIGNGYYPVEDVRLSAYCARFGVLDANRQQISPKQTEKYTDNWHYGVYDREQYPKVGRTIFYGGTTM</sequence>
<accession>A0ABM3QZT6</accession>
<evidence type="ECO:0000313" key="3">
    <source>
        <dbReference type="RefSeq" id="XP_056688866.1"/>
    </source>
</evidence>
<evidence type="ECO:0000259" key="1">
    <source>
        <dbReference type="PROSITE" id="PS52045"/>
    </source>
</evidence>
<dbReference type="Proteomes" id="UP000813463">
    <property type="component" value="Chromosome 6"/>
</dbReference>
<dbReference type="Pfam" id="PF03080">
    <property type="entry name" value="Neprosin"/>
    <property type="match status" value="1"/>
</dbReference>
<feature type="domain" description="Neprosin PEP catalytic" evidence="1">
    <location>
        <begin position="63"/>
        <end position="290"/>
    </location>
</feature>
<protein>
    <recommendedName>
        <fullName evidence="1">Neprosin PEP catalytic domain-containing protein</fullName>
    </recommendedName>
</protein>
<reference evidence="2" key="1">
    <citation type="journal article" date="2021" name="Nat. Commun.">
        <title>Genomic analyses provide insights into spinach domestication and the genetic basis of agronomic traits.</title>
        <authorList>
            <person name="Cai X."/>
            <person name="Sun X."/>
            <person name="Xu C."/>
            <person name="Sun H."/>
            <person name="Wang X."/>
            <person name="Ge C."/>
            <person name="Zhang Z."/>
            <person name="Wang Q."/>
            <person name="Fei Z."/>
            <person name="Jiao C."/>
            <person name="Wang Q."/>
        </authorList>
    </citation>
    <scope>NUCLEOTIDE SEQUENCE [LARGE SCALE GENOMIC DNA]</scope>
    <source>
        <strain evidence="2">cv. Varoflay</strain>
    </source>
</reference>
<name>A0ABM3QZT6_SPIOL</name>
<proteinExistence type="predicted"/>
<gene>
    <name evidence="3" type="primary">LOC110795159</name>
</gene>
<dbReference type="InterPro" id="IPR004314">
    <property type="entry name" value="Neprosin"/>
</dbReference>
<keyword evidence="2" id="KW-1185">Reference proteome</keyword>